<name>A0A0P7WMI8_SCLFO</name>
<protein>
    <submittedName>
        <fullName evidence="2">Uncharacterized protein</fullName>
    </submittedName>
</protein>
<comment type="caution">
    <text evidence="2">The sequence shown here is derived from an EMBL/GenBank/DDBJ whole genome shotgun (WGS) entry which is preliminary data.</text>
</comment>
<sequence>MPGSCVRLGEGLGPEALGDGSGRERKKRNNPPLVSSAAFEVYKGRWSLSWSVSQAPAVRATPPRLLSVLA</sequence>
<accession>A0A0P7WMI8</accession>
<evidence type="ECO:0000313" key="2">
    <source>
        <dbReference type="EMBL" id="KPP64876.1"/>
    </source>
</evidence>
<proteinExistence type="predicted"/>
<gene>
    <name evidence="2" type="ORF">Z043_116738</name>
</gene>
<organism evidence="2 3">
    <name type="scientific">Scleropages formosus</name>
    <name type="common">Asian bonytongue</name>
    <name type="synonym">Osteoglossum formosum</name>
    <dbReference type="NCBI Taxonomy" id="113540"/>
    <lineage>
        <taxon>Eukaryota</taxon>
        <taxon>Metazoa</taxon>
        <taxon>Chordata</taxon>
        <taxon>Craniata</taxon>
        <taxon>Vertebrata</taxon>
        <taxon>Euteleostomi</taxon>
        <taxon>Actinopterygii</taxon>
        <taxon>Neopterygii</taxon>
        <taxon>Teleostei</taxon>
        <taxon>Osteoglossocephala</taxon>
        <taxon>Osteoglossomorpha</taxon>
        <taxon>Osteoglossiformes</taxon>
        <taxon>Osteoglossidae</taxon>
        <taxon>Scleropages</taxon>
    </lineage>
</organism>
<dbReference type="EMBL" id="JARO02006708">
    <property type="protein sequence ID" value="KPP64876.1"/>
    <property type="molecule type" value="Genomic_DNA"/>
</dbReference>
<dbReference type="AlphaFoldDB" id="A0A0P7WMI8"/>
<evidence type="ECO:0000256" key="1">
    <source>
        <dbReference type="SAM" id="MobiDB-lite"/>
    </source>
</evidence>
<feature type="region of interest" description="Disordered" evidence="1">
    <location>
        <begin position="1"/>
        <end position="31"/>
    </location>
</feature>
<evidence type="ECO:0000313" key="3">
    <source>
        <dbReference type="Proteomes" id="UP000034805"/>
    </source>
</evidence>
<dbReference type="Proteomes" id="UP000034805">
    <property type="component" value="Unassembled WGS sequence"/>
</dbReference>
<reference evidence="2 3" key="1">
    <citation type="submission" date="2015-08" db="EMBL/GenBank/DDBJ databases">
        <title>The genome of the Asian arowana (Scleropages formosus).</title>
        <authorList>
            <person name="Tan M.H."/>
            <person name="Gan H.M."/>
            <person name="Croft L.J."/>
            <person name="Austin C.M."/>
        </authorList>
    </citation>
    <scope>NUCLEOTIDE SEQUENCE [LARGE SCALE GENOMIC DNA]</scope>
    <source>
        <strain evidence="2">Aro1</strain>
    </source>
</reference>